<evidence type="ECO:0000256" key="1">
    <source>
        <dbReference type="SAM" id="Phobius"/>
    </source>
</evidence>
<feature type="transmembrane region" description="Helical" evidence="1">
    <location>
        <begin position="118"/>
        <end position="137"/>
    </location>
</feature>
<proteinExistence type="predicted"/>
<organism evidence="2 3">
    <name type="scientific">Diaporthe eres</name>
    <name type="common">Phomopsis oblonga</name>
    <dbReference type="NCBI Taxonomy" id="83184"/>
    <lineage>
        <taxon>Eukaryota</taxon>
        <taxon>Fungi</taxon>
        <taxon>Dikarya</taxon>
        <taxon>Ascomycota</taxon>
        <taxon>Pezizomycotina</taxon>
        <taxon>Sordariomycetes</taxon>
        <taxon>Sordariomycetidae</taxon>
        <taxon>Diaporthales</taxon>
        <taxon>Diaporthaceae</taxon>
        <taxon>Diaporthe</taxon>
        <taxon>Diaporthe eres species complex</taxon>
    </lineage>
</organism>
<reference evidence="2 3" key="1">
    <citation type="submission" date="2024-02" db="EMBL/GenBank/DDBJ databases">
        <title>De novo assembly and annotation of 12 fungi associated with fruit tree decline syndrome in Ontario, Canada.</title>
        <authorList>
            <person name="Sulman M."/>
            <person name="Ellouze W."/>
            <person name="Ilyukhin E."/>
        </authorList>
    </citation>
    <scope>NUCLEOTIDE SEQUENCE [LARGE SCALE GENOMIC DNA]</scope>
    <source>
        <strain evidence="2 3">M169</strain>
    </source>
</reference>
<keyword evidence="1" id="KW-1133">Transmembrane helix</keyword>
<name>A0ABR1PCZ7_DIAER</name>
<protein>
    <submittedName>
        <fullName evidence="2">Uncharacterized protein</fullName>
    </submittedName>
</protein>
<dbReference type="EMBL" id="JAKNSF020000019">
    <property type="protein sequence ID" value="KAK7732704.1"/>
    <property type="molecule type" value="Genomic_DNA"/>
</dbReference>
<gene>
    <name evidence="2" type="ORF">SLS63_004959</name>
</gene>
<sequence length="144" mass="15792">MTAQQPPNGDIETQDLTIPVDFVSGSTTQRQLITLHIEKPSLKGAPPRLPASYIFLGPGSSVELCSTSNPTRHGFARPARGAQATVRRLELTRTQGSLAPAGGEDGCVMLWTQWLAEMLVVGMVMALFHLVTTPDLLQRLQWRW</sequence>
<keyword evidence="1" id="KW-0472">Membrane</keyword>
<keyword evidence="1" id="KW-0812">Transmembrane</keyword>
<evidence type="ECO:0000313" key="2">
    <source>
        <dbReference type="EMBL" id="KAK7732704.1"/>
    </source>
</evidence>
<comment type="caution">
    <text evidence="2">The sequence shown here is derived from an EMBL/GenBank/DDBJ whole genome shotgun (WGS) entry which is preliminary data.</text>
</comment>
<evidence type="ECO:0000313" key="3">
    <source>
        <dbReference type="Proteomes" id="UP001430848"/>
    </source>
</evidence>
<keyword evidence="3" id="KW-1185">Reference proteome</keyword>
<accession>A0ABR1PCZ7</accession>
<dbReference type="Proteomes" id="UP001430848">
    <property type="component" value="Unassembled WGS sequence"/>
</dbReference>